<evidence type="ECO:0000256" key="4">
    <source>
        <dbReference type="ARBA" id="ARBA00022842"/>
    </source>
</evidence>
<dbReference type="STRING" id="315423.SAMN04488020_107204"/>
<dbReference type="SUPFAM" id="SSF56655">
    <property type="entry name" value="Carbohydrate phosphatase"/>
    <property type="match status" value="1"/>
</dbReference>
<feature type="binding site" evidence="5">
    <location>
        <position position="93"/>
    </location>
    <ligand>
        <name>Mg(2+)</name>
        <dbReference type="ChEBI" id="CHEBI:18420"/>
        <label>2</label>
    </ligand>
</feature>
<dbReference type="EMBL" id="FWFV01000007">
    <property type="protein sequence ID" value="SLN55840.1"/>
    <property type="molecule type" value="Genomic_DNA"/>
</dbReference>
<dbReference type="GO" id="GO:0007165">
    <property type="term" value="P:signal transduction"/>
    <property type="evidence" value="ECO:0007669"/>
    <property type="project" value="TreeGrafter"/>
</dbReference>
<dbReference type="OrthoDB" id="9785695at2"/>
<dbReference type="Gene3D" id="3.40.190.80">
    <property type="match status" value="1"/>
</dbReference>
<feature type="binding site" evidence="5">
    <location>
        <position position="96"/>
    </location>
    <ligand>
        <name>Mg(2+)</name>
        <dbReference type="ChEBI" id="CHEBI:18420"/>
        <label>1</label>
        <note>catalytic</note>
    </ligand>
</feature>
<keyword evidence="2 5" id="KW-0479">Metal-binding</keyword>
<organism evidence="6 7">
    <name type="scientific">Palleronia marisminoris</name>
    <dbReference type="NCBI Taxonomy" id="315423"/>
    <lineage>
        <taxon>Bacteria</taxon>
        <taxon>Pseudomonadati</taxon>
        <taxon>Pseudomonadota</taxon>
        <taxon>Alphaproteobacteria</taxon>
        <taxon>Rhodobacterales</taxon>
        <taxon>Roseobacteraceae</taxon>
        <taxon>Palleronia</taxon>
    </lineage>
</organism>
<dbReference type="GO" id="GO:0046872">
    <property type="term" value="F:metal ion binding"/>
    <property type="evidence" value="ECO:0007669"/>
    <property type="project" value="UniProtKB-KW"/>
</dbReference>
<dbReference type="GO" id="GO:0008934">
    <property type="term" value="F:inositol monophosphate 1-phosphatase activity"/>
    <property type="evidence" value="ECO:0007669"/>
    <property type="project" value="TreeGrafter"/>
</dbReference>
<evidence type="ECO:0000256" key="5">
    <source>
        <dbReference type="PIRSR" id="PIRSR600760-2"/>
    </source>
</evidence>
<evidence type="ECO:0000256" key="3">
    <source>
        <dbReference type="ARBA" id="ARBA00022801"/>
    </source>
</evidence>
<dbReference type="RefSeq" id="WP_085854669.1">
    <property type="nucleotide sequence ID" value="NZ_FOPF01000007.1"/>
</dbReference>
<evidence type="ECO:0000256" key="2">
    <source>
        <dbReference type="ARBA" id="ARBA00022723"/>
    </source>
</evidence>
<dbReference type="Proteomes" id="UP000193870">
    <property type="component" value="Unassembled WGS sequence"/>
</dbReference>
<dbReference type="Pfam" id="PF00459">
    <property type="entry name" value="Inositol_P"/>
    <property type="match status" value="1"/>
</dbReference>
<dbReference type="Gene3D" id="3.30.540.10">
    <property type="entry name" value="Fructose-1,6-Bisphosphatase, subunit A, domain 1"/>
    <property type="match status" value="1"/>
</dbReference>
<keyword evidence="4 5" id="KW-0460">Magnesium</keyword>
<dbReference type="EC" id="3.1.3.25" evidence="6"/>
<dbReference type="InterPro" id="IPR000760">
    <property type="entry name" value="Inositol_monophosphatase-like"/>
</dbReference>
<dbReference type="PANTHER" id="PTHR20854">
    <property type="entry name" value="INOSITOL MONOPHOSPHATASE"/>
    <property type="match status" value="1"/>
</dbReference>
<evidence type="ECO:0000313" key="6">
    <source>
        <dbReference type="EMBL" id="SLN55840.1"/>
    </source>
</evidence>
<protein>
    <submittedName>
        <fullName evidence="6">Inositol-1-monophosphatase</fullName>
        <ecNumber evidence="6">3.1.3.25</ecNumber>
    </submittedName>
</protein>
<dbReference type="InterPro" id="IPR020583">
    <property type="entry name" value="Inositol_monoP_metal-BS"/>
</dbReference>
<dbReference type="PROSITE" id="PS00629">
    <property type="entry name" value="IMP_1"/>
    <property type="match status" value="1"/>
</dbReference>
<name>A0A1Y5TA74_9RHOB</name>
<dbReference type="PANTHER" id="PTHR20854:SF4">
    <property type="entry name" value="INOSITOL-1-MONOPHOSPHATASE-RELATED"/>
    <property type="match status" value="1"/>
</dbReference>
<evidence type="ECO:0000313" key="7">
    <source>
        <dbReference type="Proteomes" id="UP000193870"/>
    </source>
</evidence>
<keyword evidence="3 6" id="KW-0378">Hydrolase</keyword>
<dbReference type="GO" id="GO:0006020">
    <property type="term" value="P:inositol metabolic process"/>
    <property type="evidence" value="ECO:0007669"/>
    <property type="project" value="TreeGrafter"/>
</dbReference>
<reference evidence="6 7" key="1">
    <citation type="submission" date="2017-03" db="EMBL/GenBank/DDBJ databases">
        <authorList>
            <person name="Afonso C.L."/>
            <person name="Miller P.J."/>
            <person name="Scott M.A."/>
            <person name="Spackman E."/>
            <person name="Goraichik I."/>
            <person name="Dimitrov K.M."/>
            <person name="Suarez D.L."/>
            <person name="Swayne D.E."/>
        </authorList>
    </citation>
    <scope>NUCLEOTIDE SEQUENCE [LARGE SCALE GENOMIC DNA]</scope>
    <source>
        <strain evidence="6 7">CECT 7066</strain>
    </source>
</reference>
<sequence>MDERTAEAIVEAVRDVARAEIMPRFRALSPGDVETKTGPEDLVTVADTAAEDALTRRLAEILPGVGVVGEEAVEDDPTILDQLARPDPCLVIDPIDGTWNFARGLAVFGVIIALREAGKTVMGLLYDPVCDDWMIARAGQGAHFVRADGSRVALSTRAGREPAMETGYLPLGMFDQRSKEALAPLLPAFSRVQSLRCSLYEYRTLAAGHVDWLVASGSKPWDHLAGQLVVEEAGGVWGTLAGGPYDPTNREQVLLATAAPERLDTLRGTLSHALG</sequence>
<feature type="binding site" evidence="5">
    <location>
        <position position="95"/>
    </location>
    <ligand>
        <name>Mg(2+)</name>
        <dbReference type="ChEBI" id="CHEBI:18420"/>
        <label>1</label>
        <note>catalytic</note>
    </ligand>
</feature>
<evidence type="ECO:0000256" key="1">
    <source>
        <dbReference type="ARBA" id="ARBA00009759"/>
    </source>
</evidence>
<accession>A0A1Y5TA74</accession>
<keyword evidence="7" id="KW-1185">Reference proteome</keyword>
<dbReference type="AlphaFoldDB" id="A0A1Y5TA74"/>
<gene>
    <name evidence="6" type="primary">suhB_3</name>
    <name evidence="6" type="ORF">PAM7066_02678</name>
</gene>
<proteinExistence type="inferred from homology"/>
<feature type="binding site" evidence="5">
    <location>
        <position position="222"/>
    </location>
    <ligand>
        <name>Mg(2+)</name>
        <dbReference type="ChEBI" id="CHEBI:18420"/>
        <label>1</label>
        <note>catalytic</note>
    </ligand>
</feature>
<comment type="cofactor">
    <cofactor evidence="5">
        <name>Mg(2+)</name>
        <dbReference type="ChEBI" id="CHEBI:18420"/>
    </cofactor>
</comment>
<dbReference type="PRINTS" id="PR00377">
    <property type="entry name" value="IMPHPHTASES"/>
</dbReference>
<feature type="binding site" evidence="5">
    <location>
        <position position="70"/>
    </location>
    <ligand>
        <name>Mg(2+)</name>
        <dbReference type="ChEBI" id="CHEBI:18420"/>
        <label>1</label>
        <note>catalytic</note>
    </ligand>
</feature>
<comment type="similarity">
    <text evidence="1">Belongs to the inositol monophosphatase superfamily.</text>
</comment>